<reference evidence="1 2" key="1">
    <citation type="submission" date="2015-01" db="EMBL/GenBank/DDBJ databases">
        <title>Evolution of Trichinella species and genotypes.</title>
        <authorList>
            <person name="Korhonen P.K."/>
            <person name="Edoardo P."/>
            <person name="Giuseppe L.R."/>
            <person name="Gasser R.B."/>
        </authorList>
    </citation>
    <scope>NUCLEOTIDE SEQUENCE [LARGE SCALE GENOMIC DNA]</scope>
    <source>
        <strain evidence="1">ISS2496</strain>
    </source>
</reference>
<dbReference type="AlphaFoldDB" id="A0A0V0YJ46"/>
<dbReference type="EMBL" id="JYDQ01004319">
    <property type="protein sequence ID" value="KRY00388.1"/>
    <property type="molecule type" value="Genomic_DNA"/>
</dbReference>
<name>A0A0V0YJ46_9BILA</name>
<evidence type="ECO:0000313" key="1">
    <source>
        <dbReference type="EMBL" id="KRY00388.1"/>
    </source>
</evidence>
<feature type="non-terminal residue" evidence="1">
    <location>
        <position position="1"/>
    </location>
</feature>
<protein>
    <submittedName>
        <fullName evidence="1">Uncharacterized protein</fullName>
    </submittedName>
</protein>
<organism evidence="1 2">
    <name type="scientific">Trichinella patagoniensis</name>
    <dbReference type="NCBI Taxonomy" id="990121"/>
    <lineage>
        <taxon>Eukaryota</taxon>
        <taxon>Metazoa</taxon>
        <taxon>Ecdysozoa</taxon>
        <taxon>Nematoda</taxon>
        <taxon>Enoplea</taxon>
        <taxon>Dorylaimia</taxon>
        <taxon>Trichinellida</taxon>
        <taxon>Trichinellidae</taxon>
        <taxon>Trichinella</taxon>
    </lineage>
</organism>
<accession>A0A0V0YJ46</accession>
<evidence type="ECO:0000313" key="2">
    <source>
        <dbReference type="Proteomes" id="UP000054783"/>
    </source>
</evidence>
<dbReference type="Proteomes" id="UP000054783">
    <property type="component" value="Unassembled WGS sequence"/>
</dbReference>
<sequence>LPELMMPLLVEFVVRKRKSTSLMNSPKLLRIIVWFSKCILQCNL</sequence>
<gene>
    <name evidence="1" type="ORF">T12_7662</name>
</gene>
<proteinExistence type="predicted"/>
<keyword evidence="2" id="KW-1185">Reference proteome</keyword>
<comment type="caution">
    <text evidence="1">The sequence shown here is derived from an EMBL/GenBank/DDBJ whole genome shotgun (WGS) entry which is preliminary data.</text>
</comment>